<protein>
    <recommendedName>
        <fullName evidence="3">Flagellar motor switch protein FliN-like C-terminal domain-containing protein</fullName>
    </recommendedName>
</protein>
<organism evidence="1 2">
    <name type="scientific">Parvularcula mediterranea</name>
    <dbReference type="NCBI Taxonomy" id="2732508"/>
    <lineage>
        <taxon>Bacteria</taxon>
        <taxon>Pseudomonadati</taxon>
        <taxon>Pseudomonadota</taxon>
        <taxon>Alphaproteobacteria</taxon>
        <taxon>Parvularculales</taxon>
        <taxon>Parvularculaceae</taxon>
        <taxon>Parvularcula</taxon>
    </lineage>
</organism>
<gene>
    <name evidence="1" type="ORF">HK107_03370</name>
</gene>
<name>A0A7Y3W4L4_9PROT</name>
<accession>A0A7Y3W4L4</accession>
<keyword evidence="2" id="KW-1185">Reference proteome</keyword>
<proteinExistence type="predicted"/>
<dbReference type="AlphaFoldDB" id="A0A7Y3W4L4"/>
<dbReference type="Proteomes" id="UP000536835">
    <property type="component" value="Unassembled WGS sequence"/>
</dbReference>
<dbReference type="RefSeq" id="WP_173196792.1">
    <property type="nucleotide sequence ID" value="NZ_JABFCX010000002.1"/>
</dbReference>
<reference evidence="1 2" key="1">
    <citation type="submission" date="2020-05" db="EMBL/GenBank/DDBJ databases">
        <title>Parvularcula mediterraneae sp. nov., isolated from polypropylene straw from shallow seawater of the seashore of Laganas in Zakynthos island, Greece.</title>
        <authorList>
            <person name="Szabo I."/>
            <person name="Al-Omari J."/>
            <person name="Rado J."/>
            <person name="Szerdahelyi G.S."/>
        </authorList>
    </citation>
    <scope>NUCLEOTIDE SEQUENCE [LARGE SCALE GENOMIC DNA]</scope>
    <source>
        <strain evidence="1 2">ZS-1/3</strain>
    </source>
</reference>
<sequence>MARTLAITDLIDAQRQGVPQTEETSALSRETLDSLPRWNALAAEIGEQFSDLLCEKVVGAVELSMMSEREWRKSSEKPGLIVTARRLTVRIPEAKARLLTDRLLRDPQSEDEPSVDGFDALSLAPLLTVILDGIRRAFGIALPMPDLKQPQFRWPLEPPNPAKRILAEFQLSLQDGKQVPLQLLLPADATNAMKPKETGAVETRHLHIGLPVEAVLGRWTATAREVAALEPGMSLPIPGANLDAIEIAIPCADQAVSVGSGKLVTSRNRHSIEIVSAPSA</sequence>
<evidence type="ECO:0000313" key="2">
    <source>
        <dbReference type="Proteomes" id="UP000536835"/>
    </source>
</evidence>
<evidence type="ECO:0008006" key="3">
    <source>
        <dbReference type="Google" id="ProtNLM"/>
    </source>
</evidence>
<evidence type="ECO:0000313" key="1">
    <source>
        <dbReference type="EMBL" id="NNU15366.1"/>
    </source>
</evidence>
<dbReference type="EMBL" id="JABFCX010000002">
    <property type="protein sequence ID" value="NNU15366.1"/>
    <property type="molecule type" value="Genomic_DNA"/>
</dbReference>
<comment type="caution">
    <text evidence="1">The sequence shown here is derived from an EMBL/GenBank/DDBJ whole genome shotgun (WGS) entry which is preliminary data.</text>
</comment>